<dbReference type="InterPro" id="IPR019438">
    <property type="entry name" value="Q_salvage"/>
</dbReference>
<accession>A0A2H0N5M9</accession>
<dbReference type="Pfam" id="PF10343">
    <property type="entry name" value="Q_salvage"/>
    <property type="match status" value="1"/>
</dbReference>
<evidence type="ECO:0000256" key="2">
    <source>
        <dbReference type="ARBA" id="ARBA00035119"/>
    </source>
</evidence>
<dbReference type="GO" id="GO:0016787">
    <property type="term" value="F:hydrolase activity"/>
    <property type="evidence" value="ECO:0007669"/>
    <property type="project" value="UniProtKB-KW"/>
</dbReference>
<evidence type="ECO:0000256" key="5">
    <source>
        <dbReference type="ARBA" id="ARBA00048204"/>
    </source>
</evidence>
<gene>
    <name evidence="6" type="ORF">COV59_03405</name>
</gene>
<proteinExistence type="inferred from homology"/>
<dbReference type="AlphaFoldDB" id="A0A2H0N5M9"/>
<dbReference type="PANTHER" id="PTHR21314">
    <property type="entry name" value="QUEUOSINE 5'-PHOSPHATE N-GLYCOSYLASE_HYDROLASE-RELATED"/>
    <property type="match status" value="1"/>
</dbReference>
<dbReference type="Proteomes" id="UP000229600">
    <property type="component" value="Unassembled WGS sequence"/>
</dbReference>
<comment type="caution">
    <text evidence="6">The sequence shown here is derived from an EMBL/GenBank/DDBJ whole genome shotgun (WGS) entry which is preliminary data.</text>
</comment>
<dbReference type="GO" id="GO:0006400">
    <property type="term" value="P:tRNA modification"/>
    <property type="evidence" value="ECO:0007669"/>
    <property type="project" value="TreeGrafter"/>
</dbReference>
<evidence type="ECO:0000313" key="6">
    <source>
        <dbReference type="EMBL" id="PIR04204.1"/>
    </source>
</evidence>
<evidence type="ECO:0000256" key="1">
    <source>
        <dbReference type="ARBA" id="ARBA00022801"/>
    </source>
</evidence>
<comment type="similarity">
    <text evidence="2">Belongs to the QNG1 protein family.</text>
</comment>
<comment type="catalytic activity">
    <reaction evidence="5">
        <text>queuosine 5'-phosphate + H2O = queuine + D-ribose 5-phosphate</text>
        <dbReference type="Rhea" id="RHEA:75387"/>
        <dbReference type="ChEBI" id="CHEBI:15377"/>
        <dbReference type="ChEBI" id="CHEBI:17433"/>
        <dbReference type="ChEBI" id="CHEBI:78346"/>
        <dbReference type="ChEBI" id="CHEBI:194371"/>
    </reaction>
    <physiologicalReaction direction="left-to-right" evidence="5">
        <dbReference type="Rhea" id="RHEA:75388"/>
    </physiologicalReaction>
</comment>
<keyword evidence="1" id="KW-0378">Hydrolase</keyword>
<evidence type="ECO:0000256" key="4">
    <source>
        <dbReference type="ARBA" id="ARBA00035393"/>
    </source>
</evidence>
<sequence>MLISLLISTFQKFYFLSIFLSSSLEYIEIGCYNTDRSWYPFFCVSIMNKIVESCSYVAEHSSFIQIDLQKIDAFCDSFAQIPAKHWIDASPIDLKALSPRNCVHFLLVFNSISFSYWGNPKWKIDYQGNEVDGAFGMLSALKKAHENGFPILDPHYLAQISEKDFEKILEGNVDIPLFEERRQILHEIGKTLIEKFDGNFFNVLSQANQNALELLDLIVKNFPSFHDSSEYKGKTIYFYKRAQLLVADIFQALQNEEPGKLKNISELTACADYKLPMVLRRLGIFSYEKTLAEKIDKKIELQKDSEEEVEIRANTIYAVEKIKEKLQEKIPGKYLSLLINDHLWLLGQEKHKDDKPYHLTRTTAY</sequence>
<organism evidence="6 7">
    <name type="scientific">Candidatus Magasanikbacteria bacterium CG11_big_fil_rev_8_21_14_0_20_39_34</name>
    <dbReference type="NCBI Taxonomy" id="1974653"/>
    <lineage>
        <taxon>Bacteria</taxon>
        <taxon>Candidatus Magasanikiibacteriota</taxon>
    </lineage>
</organism>
<evidence type="ECO:0000256" key="3">
    <source>
        <dbReference type="ARBA" id="ARBA00035306"/>
    </source>
</evidence>
<dbReference type="PANTHER" id="PTHR21314:SF0">
    <property type="entry name" value="QUEUOSINE 5'-PHOSPHATE N-GLYCOSYLASE_HYDROLASE"/>
    <property type="match status" value="1"/>
</dbReference>
<evidence type="ECO:0000313" key="7">
    <source>
        <dbReference type="Proteomes" id="UP000229600"/>
    </source>
</evidence>
<dbReference type="EMBL" id="PCWN01000007">
    <property type="protein sequence ID" value="PIR04204.1"/>
    <property type="molecule type" value="Genomic_DNA"/>
</dbReference>
<name>A0A2H0N5M9_9BACT</name>
<reference evidence="6 7" key="1">
    <citation type="submission" date="2017-09" db="EMBL/GenBank/DDBJ databases">
        <title>Depth-based differentiation of microbial function through sediment-hosted aquifers and enrichment of novel symbionts in the deep terrestrial subsurface.</title>
        <authorList>
            <person name="Probst A.J."/>
            <person name="Ladd B."/>
            <person name="Jarett J.K."/>
            <person name="Geller-Mcgrath D.E."/>
            <person name="Sieber C.M."/>
            <person name="Emerson J.B."/>
            <person name="Anantharaman K."/>
            <person name="Thomas B.C."/>
            <person name="Malmstrom R."/>
            <person name="Stieglmeier M."/>
            <person name="Klingl A."/>
            <person name="Woyke T."/>
            <person name="Ryan C.M."/>
            <person name="Banfield J.F."/>
        </authorList>
    </citation>
    <scope>NUCLEOTIDE SEQUENCE [LARGE SCALE GENOMIC DNA]</scope>
    <source>
        <strain evidence="6">CG11_big_fil_rev_8_21_14_0_20_39_34</strain>
    </source>
</reference>
<protein>
    <recommendedName>
        <fullName evidence="3">Queuosine 5'-phosphate N-glycosylase/hydrolase</fullName>
    </recommendedName>
    <alternativeName>
        <fullName evidence="4">Queuosine-nucleotide N-glycosylase/hydrolase</fullName>
    </alternativeName>
</protein>